<evidence type="ECO:0000313" key="5">
    <source>
        <dbReference type="Proteomes" id="UP000178109"/>
    </source>
</evidence>
<dbReference type="Pfam" id="PF04321">
    <property type="entry name" value="RmlD_sub_bind"/>
    <property type="match status" value="2"/>
</dbReference>
<dbReference type="PANTHER" id="PTHR10491:SF4">
    <property type="entry name" value="METHIONINE ADENOSYLTRANSFERASE 2 SUBUNIT BETA"/>
    <property type="match status" value="1"/>
</dbReference>
<comment type="caution">
    <text evidence="4">The sequence shown here is derived from an EMBL/GenBank/DDBJ whole genome shotgun (WGS) entry which is preliminary data.</text>
</comment>
<evidence type="ECO:0000256" key="2">
    <source>
        <dbReference type="RuleBase" id="RU364082"/>
    </source>
</evidence>
<dbReference type="GO" id="GO:0008831">
    <property type="term" value="F:dTDP-4-dehydrorhamnose reductase activity"/>
    <property type="evidence" value="ECO:0007669"/>
    <property type="project" value="UniProtKB-EC"/>
</dbReference>
<comment type="pathway">
    <text evidence="2">Carbohydrate biosynthesis; dTDP-L-rhamnose biosynthesis.</text>
</comment>
<dbReference type="Proteomes" id="UP000178109">
    <property type="component" value="Unassembled WGS sequence"/>
</dbReference>
<feature type="domain" description="RmlD-like substrate binding" evidence="3">
    <location>
        <begin position="158"/>
        <end position="293"/>
    </location>
</feature>
<evidence type="ECO:0000259" key="3">
    <source>
        <dbReference type="Pfam" id="PF04321"/>
    </source>
</evidence>
<dbReference type="InterPro" id="IPR036291">
    <property type="entry name" value="NAD(P)-bd_dom_sf"/>
</dbReference>
<dbReference type="EMBL" id="MHKO01000020">
    <property type="protein sequence ID" value="OGY92494.1"/>
    <property type="molecule type" value="Genomic_DNA"/>
</dbReference>
<dbReference type="AlphaFoldDB" id="A0A1G2BTN1"/>
<dbReference type="Gene3D" id="3.40.50.720">
    <property type="entry name" value="NAD(P)-binding Rossmann-like Domain"/>
    <property type="match status" value="1"/>
</dbReference>
<comment type="function">
    <text evidence="2">Catalyzes the reduction of dTDP-6-deoxy-L-lyxo-4-hexulose to yield dTDP-L-rhamnose.</text>
</comment>
<dbReference type="InterPro" id="IPR005913">
    <property type="entry name" value="dTDP_dehydrorham_reduct"/>
</dbReference>
<evidence type="ECO:0000313" key="4">
    <source>
        <dbReference type="EMBL" id="OGY92494.1"/>
    </source>
</evidence>
<proteinExistence type="inferred from homology"/>
<reference evidence="4 5" key="1">
    <citation type="journal article" date="2016" name="Nat. Commun.">
        <title>Thousands of microbial genomes shed light on interconnected biogeochemical processes in an aquifer system.</title>
        <authorList>
            <person name="Anantharaman K."/>
            <person name="Brown C.T."/>
            <person name="Hug L.A."/>
            <person name="Sharon I."/>
            <person name="Castelle C.J."/>
            <person name="Probst A.J."/>
            <person name="Thomas B.C."/>
            <person name="Singh A."/>
            <person name="Wilkins M.J."/>
            <person name="Karaoz U."/>
            <person name="Brodie E.L."/>
            <person name="Williams K.H."/>
            <person name="Hubbard S.S."/>
            <person name="Banfield J.F."/>
        </authorList>
    </citation>
    <scope>NUCLEOTIDE SEQUENCE [LARGE SCALE GENOMIC DNA]</scope>
</reference>
<dbReference type="GO" id="GO:0005829">
    <property type="term" value="C:cytosol"/>
    <property type="evidence" value="ECO:0007669"/>
    <property type="project" value="TreeGrafter"/>
</dbReference>
<evidence type="ECO:0000256" key="1">
    <source>
        <dbReference type="ARBA" id="ARBA00010944"/>
    </source>
</evidence>
<keyword evidence="2" id="KW-0521">NADP</keyword>
<organism evidence="4 5">
    <name type="scientific">Candidatus Komeilibacteria bacterium RIFCSPLOWO2_02_FULL_48_11</name>
    <dbReference type="NCBI Taxonomy" id="1798553"/>
    <lineage>
        <taxon>Bacteria</taxon>
        <taxon>Candidatus Komeiliibacteriota</taxon>
    </lineage>
</organism>
<dbReference type="SUPFAM" id="SSF51735">
    <property type="entry name" value="NAD(P)-binding Rossmann-fold domains"/>
    <property type="match status" value="1"/>
</dbReference>
<feature type="domain" description="RmlD-like substrate binding" evidence="3">
    <location>
        <begin position="1"/>
        <end position="140"/>
    </location>
</feature>
<dbReference type="Gene3D" id="3.90.25.10">
    <property type="entry name" value="UDP-galactose 4-epimerase, domain 1"/>
    <property type="match status" value="1"/>
</dbReference>
<dbReference type="PANTHER" id="PTHR10491">
    <property type="entry name" value="DTDP-4-DEHYDRORHAMNOSE REDUCTASE"/>
    <property type="match status" value="1"/>
</dbReference>
<keyword evidence="2" id="KW-0560">Oxidoreductase</keyword>
<dbReference type="CDD" id="cd05254">
    <property type="entry name" value="dTDP_HR_like_SDR_e"/>
    <property type="match status" value="1"/>
</dbReference>
<comment type="similarity">
    <text evidence="1 2">Belongs to the dTDP-4-dehydrorhamnose reductase family.</text>
</comment>
<dbReference type="InterPro" id="IPR029903">
    <property type="entry name" value="RmlD-like-bd"/>
</dbReference>
<sequence>MKTLIIGAKGMLGHELAKAFLDWKPYLWDMDEIDITNQAQVNEKISDLGPELIINAAAYTNVDACETNEELATKVNGEAVGYLAEAAVKIGAILVHYSTDYVFDGSKKEGYGEDDEPNPVNAYGRSKLVGERVILNEAKRSEESQGLSTGSFAGAQDDGFKYYIIRTAWLYGKDGKNFVETMLSLAEKGQPIKVIDDQIGSPTYAVDLAKATHELVESNQPSGIYHRTGSGQTSWYGFAKEIFTVFNKQVDLLPCTTAEYPLPAKRPAFSVLNSTKLAPMRTWQEALRAYAQERAVDSPK</sequence>
<accession>A0A1G2BTN1</accession>
<dbReference type="GO" id="GO:0019305">
    <property type="term" value="P:dTDP-rhamnose biosynthetic process"/>
    <property type="evidence" value="ECO:0007669"/>
    <property type="project" value="UniProtKB-UniPathway"/>
</dbReference>
<dbReference type="EC" id="1.1.1.133" evidence="2"/>
<protein>
    <recommendedName>
        <fullName evidence="2">dTDP-4-dehydrorhamnose reductase</fullName>
        <ecNumber evidence="2">1.1.1.133</ecNumber>
    </recommendedName>
</protein>
<dbReference type="STRING" id="1798553.A3H70_04595"/>
<gene>
    <name evidence="4" type="ORF">A3H70_04595</name>
</gene>
<dbReference type="UniPathway" id="UPA00124"/>
<name>A0A1G2BTN1_9BACT</name>